<evidence type="ECO:0000256" key="1">
    <source>
        <dbReference type="SAM" id="Phobius"/>
    </source>
</evidence>
<gene>
    <name evidence="2" type="ORF">APAL1065_LOCUS27063</name>
</gene>
<protein>
    <submittedName>
        <fullName evidence="2">Uncharacterized protein</fullName>
    </submittedName>
</protein>
<keyword evidence="1" id="KW-0472">Membrane</keyword>
<feature type="transmembrane region" description="Helical" evidence="1">
    <location>
        <begin position="273"/>
        <end position="299"/>
    </location>
</feature>
<dbReference type="EMBL" id="HBHT01040286">
    <property type="protein sequence ID" value="CAD9994758.1"/>
    <property type="molecule type" value="Transcribed_RNA"/>
</dbReference>
<feature type="transmembrane region" description="Helical" evidence="1">
    <location>
        <begin position="478"/>
        <end position="503"/>
    </location>
</feature>
<feature type="transmembrane region" description="Helical" evidence="1">
    <location>
        <begin position="395"/>
        <end position="420"/>
    </location>
</feature>
<proteinExistence type="predicted"/>
<evidence type="ECO:0000313" key="2">
    <source>
        <dbReference type="EMBL" id="CAD9994758.1"/>
    </source>
</evidence>
<organism evidence="2">
    <name type="scientific">Entomoneis paludosa</name>
    <dbReference type="NCBI Taxonomy" id="265537"/>
    <lineage>
        <taxon>Eukaryota</taxon>
        <taxon>Sar</taxon>
        <taxon>Stramenopiles</taxon>
        <taxon>Ochrophyta</taxon>
        <taxon>Bacillariophyta</taxon>
        <taxon>Bacillariophyceae</taxon>
        <taxon>Bacillariophycidae</taxon>
        <taxon>Entomoneidaceae</taxon>
        <taxon>Entomoneis</taxon>
    </lineage>
</organism>
<keyword evidence="1" id="KW-0812">Transmembrane</keyword>
<feature type="transmembrane region" description="Helical" evidence="1">
    <location>
        <begin position="449"/>
        <end position="466"/>
    </location>
</feature>
<feature type="transmembrane region" description="Helical" evidence="1">
    <location>
        <begin position="331"/>
        <end position="360"/>
    </location>
</feature>
<dbReference type="AlphaFoldDB" id="A0A7S2YTD2"/>
<sequence length="558" mass="62582">MATVVDALTSKLAVEYEALRAILEVMQETFENHAEAFLDGITYQEFIRDKYTGIMAMLAMLYESISSNEQPSFSMKEAVQVNILEAVKADISSGHAENAKVGLALATAMDMGAPAGAYFEPHIDNHLLKWELGSHWVEAYISWNLAFVVGLGRVEAIFKLIIPSVTNTIFLRAENGNGFALPRVISLALTLMRFRDMTGTSNLASLNPEKLDTLAGEMGRFNLDNVQLPPVTRQDAEDMLFTLCQRGRICLSGYDVSESFPLDRWLNDEEYKVYVGFLTWFIELITGFGMEAFFLYWFVVSGDRDEEEGIKETRTPKWSYKTDLCWRMAQFVFPIFALVSFGLAAHGNYFCILTTVIGLWKFGFPESLTYLHSGGGIFQKNTKRVLPFHSCLENLLNGLGVVIHHASASSIIAFVVVGVVTPDRSVMDPIFILFLQHCFVMLRYIHKPIYISVCLFLEVFFEWAVISHMEALCINHWTAAMAGVTMLFAHWLFVLAGALNVFYGVTMFRQEKQGVLNSKTKYEPESTEPDPWSRQEPSVTNVAVVGGGTNEAIPLALP</sequence>
<name>A0A7S2YTD2_9STRA</name>
<accession>A0A7S2YTD2</accession>
<keyword evidence="1" id="KW-1133">Transmembrane helix</keyword>
<reference evidence="2" key="1">
    <citation type="submission" date="2021-01" db="EMBL/GenBank/DDBJ databases">
        <authorList>
            <person name="Corre E."/>
            <person name="Pelletier E."/>
            <person name="Niang G."/>
            <person name="Scheremetjew M."/>
            <person name="Finn R."/>
            <person name="Kale V."/>
            <person name="Holt S."/>
            <person name="Cochrane G."/>
            <person name="Meng A."/>
            <person name="Brown T."/>
            <person name="Cohen L."/>
        </authorList>
    </citation>
    <scope>NUCLEOTIDE SEQUENCE</scope>
    <source>
        <strain evidence="2">CCMP125</strain>
    </source>
</reference>